<gene>
    <name evidence="3" type="primary">amrB</name>
    <name evidence="3" type="ORF">DK846_06860</name>
</gene>
<comment type="caution">
    <text evidence="3">The sequence shown here is derived from an EMBL/GenBank/DDBJ whole genome shotgun (WGS) entry which is preliminary data.</text>
</comment>
<dbReference type="RefSeq" id="WP_109968188.1">
    <property type="nucleotide sequence ID" value="NZ_CP176093.1"/>
</dbReference>
<evidence type="ECO:0000313" key="3">
    <source>
        <dbReference type="EMBL" id="PWR72677.1"/>
    </source>
</evidence>
<dbReference type="Pfam" id="PF01875">
    <property type="entry name" value="Memo"/>
    <property type="match status" value="1"/>
</dbReference>
<dbReference type="Proteomes" id="UP000245657">
    <property type="component" value="Unassembled WGS sequence"/>
</dbReference>
<dbReference type="PANTHER" id="PTHR11060:SF0">
    <property type="entry name" value="PROTEIN MEMO1"/>
    <property type="match status" value="1"/>
</dbReference>
<evidence type="ECO:0000256" key="2">
    <source>
        <dbReference type="HAMAP-Rule" id="MF_00055"/>
    </source>
</evidence>
<dbReference type="EMBL" id="QGMY01000006">
    <property type="protein sequence ID" value="PWR72677.1"/>
    <property type="molecule type" value="Genomic_DNA"/>
</dbReference>
<evidence type="ECO:0000256" key="1">
    <source>
        <dbReference type="ARBA" id="ARBA00006315"/>
    </source>
</evidence>
<sequence>MMIRRCGVAGMFYPADPVQLTHMLDTFFRSARTGGDAKGIASPHAGYIYSGQTSAHAFGAIKEGFNGTFILIGPSHRGFPTCVSGIPWDTPIGPVRTDTDLAKRIGLLVDDQAMAYGNENSLEVQIPFIRYRFPDAAIVAIMMSPQTWQEIERVSRLISSAIREYEKDVRIVASSDFSHYVPADKAQKDDLFVIEALKDLNVQEFYNRIQEHRISACGYGPIAAMIEALKPIGATRCDLISYTTSGESSGDYQQVVGYAALAVN</sequence>
<dbReference type="PANTHER" id="PTHR11060">
    <property type="entry name" value="PROTEIN MEMO1"/>
    <property type="match status" value="1"/>
</dbReference>
<dbReference type="GeneID" id="97548639"/>
<dbReference type="HAMAP" id="MF_00055">
    <property type="entry name" value="MEMO1"/>
    <property type="match status" value="1"/>
</dbReference>
<dbReference type="InterPro" id="IPR002737">
    <property type="entry name" value="MEMO1_fam"/>
</dbReference>
<comment type="similarity">
    <text evidence="1 2">Belongs to the MEMO1 family.</text>
</comment>
<dbReference type="Gene3D" id="3.40.830.10">
    <property type="entry name" value="LigB-like"/>
    <property type="match status" value="1"/>
</dbReference>
<dbReference type="OrthoDB" id="372162at2157"/>
<dbReference type="AlphaFoldDB" id="A0A2V2N8R5"/>
<protein>
    <recommendedName>
        <fullName evidence="2">MEMO1 family protein DK846_06860</fullName>
    </recommendedName>
</protein>
<dbReference type="NCBIfam" id="TIGR04336">
    <property type="entry name" value="AmmeMemoSam_B"/>
    <property type="match status" value="1"/>
</dbReference>
<accession>A0A2V2N8R5</accession>
<proteinExistence type="inferred from homology"/>
<evidence type="ECO:0000313" key="4">
    <source>
        <dbReference type="Proteomes" id="UP000245657"/>
    </source>
</evidence>
<name>A0A2V2N8R5_9EURY</name>
<reference evidence="3 4" key="1">
    <citation type="submission" date="2018-05" db="EMBL/GenBank/DDBJ databases">
        <title>Draft genome of Methanospirillum lacunae Ki8-1.</title>
        <authorList>
            <person name="Dueholm M.S."/>
            <person name="Nielsen P.H."/>
            <person name="Bakmann L.F."/>
            <person name="Otzen D.E."/>
        </authorList>
    </citation>
    <scope>NUCLEOTIDE SEQUENCE [LARGE SCALE GENOMIC DNA]</scope>
    <source>
        <strain evidence="3 4">Ki8-1</strain>
    </source>
</reference>
<organism evidence="3 4">
    <name type="scientific">Methanospirillum lacunae</name>
    <dbReference type="NCBI Taxonomy" id="668570"/>
    <lineage>
        <taxon>Archaea</taxon>
        <taxon>Methanobacteriati</taxon>
        <taxon>Methanobacteriota</taxon>
        <taxon>Stenosarchaea group</taxon>
        <taxon>Methanomicrobia</taxon>
        <taxon>Methanomicrobiales</taxon>
        <taxon>Methanospirillaceae</taxon>
        <taxon>Methanospirillum</taxon>
    </lineage>
</organism>
<dbReference type="CDD" id="cd07361">
    <property type="entry name" value="MEMO_like"/>
    <property type="match status" value="1"/>
</dbReference>
<keyword evidence="4" id="KW-1185">Reference proteome</keyword>